<dbReference type="STRING" id="158441.A0A226EPH0"/>
<feature type="transmembrane region" description="Helical" evidence="10">
    <location>
        <begin position="164"/>
        <end position="189"/>
    </location>
</feature>
<evidence type="ECO:0000256" key="8">
    <source>
        <dbReference type="ARBA" id="ARBA00022989"/>
    </source>
</evidence>
<dbReference type="Gene3D" id="3.30.40.10">
    <property type="entry name" value="Zinc/RING finger domain, C3HC4 (zinc finger)"/>
    <property type="match status" value="1"/>
</dbReference>
<keyword evidence="5" id="KW-0863">Zinc-finger</keyword>
<dbReference type="Proteomes" id="UP000198287">
    <property type="component" value="Unassembled WGS sequence"/>
</dbReference>
<gene>
    <name evidence="12" type="ORF">Fcan01_06357</name>
</gene>
<evidence type="ECO:0000313" key="13">
    <source>
        <dbReference type="Proteomes" id="UP000198287"/>
    </source>
</evidence>
<dbReference type="GO" id="GO:0016567">
    <property type="term" value="P:protein ubiquitination"/>
    <property type="evidence" value="ECO:0007669"/>
    <property type="project" value="TreeGrafter"/>
</dbReference>
<dbReference type="PANTHER" id="PTHR46065:SF3">
    <property type="entry name" value="FI20425P1"/>
    <property type="match status" value="1"/>
</dbReference>
<evidence type="ECO:0000256" key="5">
    <source>
        <dbReference type="ARBA" id="ARBA00022771"/>
    </source>
</evidence>
<keyword evidence="4" id="KW-0479">Metal-binding</keyword>
<dbReference type="AlphaFoldDB" id="A0A226EPH0"/>
<keyword evidence="13" id="KW-1185">Reference proteome</keyword>
<evidence type="ECO:0000259" key="11">
    <source>
        <dbReference type="PROSITE" id="PS51292"/>
    </source>
</evidence>
<comment type="caution">
    <text evidence="12">The sequence shown here is derived from an EMBL/GenBank/DDBJ whole genome shotgun (WGS) entry which is preliminary data.</text>
</comment>
<dbReference type="PANTHER" id="PTHR46065">
    <property type="entry name" value="E3 UBIQUITIN-PROTEIN LIGASE MARCH 2/3 FAMILY MEMBER"/>
    <property type="match status" value="1"/>
</dbReference>
<evidence type="ECO:0000256" key="6">
    <source>
        <dbReference type="ARBA" id="ARBA00022786"/>
    </source>
</evidence>
<name>A0A226EPH0_FOLCA</name>
<evidence type="ECO:0000256" key="2">
    <source>
        <dbReference type="ARBA" id="ARBA00022679"/>
    </source>
</evidence>
<sequence length="255" mass="28580">MHRQHDPNSADLINCALISPNNKSTSGGRSCGVAKLKEKLASNNNNNNNSPLQLQTVVQVDSPATSSTHSQKSYQFCRICHDGDGNYSSGSPNSTISMRESLIAPCKCTGTVALIHLSCLEHWLTSSNTDRCEICQYVYTTTRVPRTCNEYLRDRSNQFNVRNLIADIVCFMLLTPLLIVSTYLCVLGANQYFMQERWEAVGLIILSLFLLGVYFAWCHVTIKYHSSVWRSWQRTNQQVRVNIDTTGSGNQGESQ</sequence>
<dbReference type="Pfam" id="PF12906">
    <property type="entry name" value="RINGv"/>
    <property type="match status" value="1"/>
</dbReference>
<evidence type="ECO:0000256" key="10">
    <source>
        <dbReference type="SAM" id="Phobius"/>
    </source>
</evidence>
<dbReference type="OMA" id="MVSVRYH"/>
<evidence type="ECO:0000313" key="12">
    <source>
        <dbReference type="EMBL" id="OXA59180.1"/>
    </source>
</evidence>
<dbReference type="InterPro" id="IPR013083">
    <property type="entry name" value="Znf_RING/FYVE/PHD"/>
</dbReference>
<dbReference type="GO" id="GO:0008270">
    <property type="term" value="F:zinc ion binding"/>
    <property type="evidence" value="ECO:0007669"/>
    <property type="project" value="UniProtKB-KW"/>
</dbReference>
<dbReference type="OrthoDB" id="273089at2759"/>
<dbReference type="SUPFAM" id="SSF57850">
    <property type="entry name" value="RING/U-box"/>
    <property type="match status" value="1"/>
</dbReference>
<reference evidence="12 13" key="1">
    <citation type="submission" date="2015-12" db="EMBL/GenBank/DDBJ databases">
        <title>The genome of Folsomia candida.</title>
        <authorList>
            <person name="Faddeeva A."/>
            <person name="Derks M.F."/>
            <person name="Anvar Y."/>
            <person name="Smit S."/>
            <person name="Van Straalen N."/>
            <person name="Roelofs D."/>
        </authorList>
    </citation>
    <scope>NUCLEOTIDE SEQUENCE [LARGE SCALE GENOMIC DNA]</scope>
    <source>
        <strain evidence="12 13">VU population</strain>
        <tissue evidence="12">Whole body</tissue>
    </source>
</reference>
<keyword evidence="8 10" id="KW-1133">Transmembrane helix</keyword>
<accession>A0A226EPH0</accession>
<keyword evidence="7" id="KW-0862">Zinc</keyword>
<dbReference type="InterPro" id="IPR011016">
    <property type="entry name" value="Znf_RING-CH"/>
</dbReference>
<evidence type="ECO:0000256" key="1">
    <source>
        <dbReference type="ARBA" id="ARBA00004141"/>
    </source>
</evidence>
<evidence type="ECO:0000256" key="7">
    <source>
        <dbReference type="ARBA" id="ARBA00022833"/>
    </source>
</evidence>
<dbReference type="GO" id="GO:0016020">
    <property type="term" value="C:membrane"/>
    <property type="evidence" value="ECO:0007669"/>
    <property type="project" value="UniProtKB-SubCell"/>
</dbReference>
<dbReference type="GO" id="GO:0004842">
    <property type="term" value="F:ubiquitin-protein transferase activity"/>
    <property type="evidence" value="ECO:0007669"/>
    <property type="project" value="TreeGrafter"/>
</dbReference>
<feature type="transmembrane region" description="Helical" evidence="10">
    <location>
        <begin position="201"/>
        <end position="222"/>
    </location>
</feature>
<evidence type="ECO:0000256" key="9">
    <source>
        <dbReference type="ARBA" id="ARBA00023136"/>
    </source>
</evidence>
<evidence type="ECO:0000256" key="3">
    <source>
        <dbReference type="ARBA" id="ARBA00022692"/>
    </source>
</evidence>
<dbReference type="SMART" id="SM00744">
    <property type="entry name" value="RINGv"/>
    <property type="match status" value="1"/>
</dbReference>
<organism evidence="12 13">
    <name type="scientific">Folsomia candida</name>
    <name type="common">Springtail</name>
    <dbReference type="NCBI Taxonomy" id="158441"/>
    <lineage>
        <taxon>Eukaryota</taxon>
        <taxon>Metazoa</taxon>
        <taxon>Ecdysozoa</taxon>
        <taxon>Arthropoda</taxon>
        <taxon>Hexapoda</taxon>
        <taxon>Collembola</taxon>
        <taxon>Entomobryomorpha</taxon>
        <taxon>Isotomoidea</taxon>
        <taxon>Isotomidae</taxon>
        <taxon>Proisotominae</taxon>
        <taxon>Folsomia</taxon>
    </lineage>
</organism>
<dbReference type="PROSITE" id="PS51292">
    <property type="entry name" value="ZF_RING_CH"/>
    <property type="match status" value="1"/>
</dbReference>
<keyword evidence="6" id="KW-0833">Ubl conjugation pathway</keyword>
<feature type="domain" description="RING-CH-type" evidence="11">
    <location>
        <begin position="69"/>
        <end position="142"/>
    </location>
</feature>
<proteinExistence type="predicted"/>
<keyword evidence="3 10" id="KW-0812">Transmembrane</keyword>
<evidence type="ECO:0000256" key="4">
    <source>
        <dbReference type="ARBA" id="ARBA00022723"/>
    </source>
</evidence>
<keyword evidence="2" id="KW-0808">Transferase</keyword>
<dbReference type="EMBL" id="LNIX01000002">
    <property type="protein sequence ID" value="OXA59180.1"/>
    <property type="molecule type" value="Genomic_DNA"/>
</dbReference>
<keyword evidence="9 10" id="KW-0472">Membrane</keyword>
<protein>
    <submittedName>
        <fullName evidence="12">E3 ubiquitin-protein ligase MARCH3</fullName>
    </submittedName>
</protein>
<comment type="subcellular location">
    <subcellularLocation>
        <location evidence="1">Membrane</location>
        <topology evidence="1">Multi-pass membrane protein</topology>
    </subcellularLocation>
</comment>